<gene>
    <name evidence="1" type="ORF">NliqN6_4539</name>
</gene>
<accession>A0A8H3YHF4</accession>
<organism evidence="1 2">
    <name type="scientific">Naganishia liquefaciens</name>
    <dbReference type="NCBI Taxonomy" id="104408"/>
    <lineage>
        <taxon>Eukaryota</taxon>
        <taxon>Fungi</taxon>
        <taxon>Dikarya</taxon>
        <taxon>Basidiomycota</taxon>
        <taxon>Agaricomycotina</taxon>
        <taxon>Tremellomycetes</taxon>
        <taxon>Filobasidiales</taxon>
        <taxon>Filobasidiaceae</taxon>
        <taxon>Naganishia</taxon>
    </lineage>
</organism>
<evidence type="ECO:0000313" key="2">
    <source>
        <dbReference type="Proteomes" id="UP000620104"/>
    </source>
</evidence>
<reference evidence="1" key="1">
    <citation type="submission" date="2020-07" db="EMBL/GenBank/DDBJ databases">
        <title>Draft Genome Sequence of a Deep-Sea Yeast, Naganishia (Cryptococcus) liquefaciens strain N6.</title>
        <authorList>
            <person name="Han Y.W."/>
            <person name="Kajitani R."/>
            <person name="Morimoto H."/>
            <person name="Parhat M."/>
            <person name="Tsubouchi H."/>
            <person name="Bakenova O."/>
            <person name="Ogata M."/>
            <person name="Argunhan B."/>
            <person name="Aoki R."/>
            <person name="Kajiwara S."/>
            <person name="Itoh T."/>
            <person name="Iwasaki H."/>
        </authorList>
    </citation>
    <scope>NUCLEOTIDE SEQUENCE</scope>
    <source>
        <strain evidence="1">N6</strain>
    </source>
</reference>
<evidence type="ECO:0000313" key="1">
    <source>
        <dbReference type="EMBL" id="GHJ88137.1"/>
    </source>
</evidence>
<dbReference type="OrthoDB" id="2576523at2759"/>
<dbReference type="EMBL" id="BLZA01000028">
    <property type="protein sequence ID" value="GHJ88137.1"/>
    <property type="molecule type" value="Genomic_DNA"/>
</dbReference>
<comment type="caution">
    <text evidence="1">The sequence shown here is derived from an EMBL/GenBank/DDBJ whole genome shotgun (WGS) entry which is preliminary data.</text>
</comment>
<sequence length="74" mass="8079">MPLSRSVEILPAPGQYGAPKYMKFTKRDYRRDCYSVGNADVPYAAVQMQPGMSVVSSAAMTLPPMMGMSMLPMA</sequence>
<keyword evidence="2" id="KW-1185">Reference proteome</keyword>
<name>A0A8H3YHF4_9TREE</name>
<protein>
    <submittedName>
        <fullName evidence="1">Uncharacterized protein</fullName>
    </submittedName>
</protein>
<dbReference type="AlphaFoldDB" id="A0A8H3YHF4"/>
<dbReference type="Proteomes" id="UP000620104">
    <property type="component" value="Unassembled WGS sequence"/>
</dbReference>
<proteinExistence type="predicted"/>